<evidence type="ECO:0000313" key="1">
    <source>
        <dbReference type="EMBL" id="KAA6305673.1"/>
    </source>
</evidence>
<sequence length="60" mass="6980">MALESLAEAGRKGDFSKGLFGKFREKRYVCETITVWCLLKMSKQKRKSSFFLNQILPLHI</sequence>
<comment type="caution">
    <text evidence="1">The sequence shown here is derived from an EMBL/GenBank/DDBJ whole genome shotgun (WGS) entry which is preliminary data.</text>
</comment>
<reference evidence="1" key="1">
    <citation type="submission" date="2019-03" db="EMBL/GenBank/DDBJ databases">
        <title>Single cell metagenomics reveals metabolic interactions within the superorganism composed of flagellate Streblomastix strix and complex community of Bacteroidetes bacteria on its surface.</title>
        <authorList>
            <person name="Treitli S.C."/>
            <person name="Kolisko M."/>
            <person name="Husnik F."/>
            <person name="Keeling P."/>
            <person name="Hampl V."/>
        </authorList>
    </citation>
    <scope>NUCLEOTIDE SEQUENCE</scope>
    <source>
        <strain evidence="1">STM</strain>
    </source>
</reference>
<protein>
    <submittedName>
        <fullName evidence="1">Uncharacterized protein</fullName>
    </submittedName>
</protein>
<proteinExistence type="predicted"/>
<name>A0A5J4PAU9_9ZZZZ</name>
<organism evidence="1">
    <name type="scientific">termite gut metagenome</name>
    <dbReference type="NCBI Taxonomy" id="433724"/>
    <lineage>
        <taxon>unclassified sequences</taxon>
        <taxon>metagenomes</taxon>
        <taxon>organismal metagenomes</taxon>
    </lineage>
</organism>
<gene>
    <name evidence="1" type="ORF">EZS27_042674</name>
</gene>
<dbReference type="AlphaFoldDB" id="A0A5J4PAU9"/>
<accession>A0A5J4PAU9</accession>
<dbReference type="EMBL" id="SNRY01010510">
    <property type="protein sequence ID" value="KAA6305673.1"/>
    <property type="molecule type" value="Genomic_DNA"/>
</dbReference>